<organism evidence="3 4">
    <name type="scientific">Alkalibacillus silvisoli</name>
    <dbReference type="NCBI Taxonomy" id="392823"/>
    <lineage>
        <taxon>Bacteria</taxon>
        <taxon>Bacillati</taxon>
        <taxon>Bacillota</taxon>
        <taxon>Bacilli</taxon>
        <taxon>Bacillales</taxon>
        <taxon>Bacillaceae</taxon>
        <taxon>Alkalibacillus</taxon>
    </lineage>
</organism>
<reference evidence="3 4" key="1">
    <citation type="journal article" date="2019" name="Int. J. Syst. Evol. Microbiol.">
        <title>The Global Catalogue of Microorganisms (GCM) 10K type strain sequencing project: providing services to taxonomists for standard genome sequencing and annotation.</title>
        <authorList>
            <consortium name="The Broad Institute Genomics Platform"/>
            <consortium name="The Broad Institute Genome Sequencing Center for Infectious Disease"/>
            <person name="Wu L."/>
            <person name="Ma J."/>
        </authorList>
    </citation>
    <scope>NUCLEOTIDE SEQUENCE [LARGE SCALE GENOMIC DNA]</scope>
    <source>
        <strain evidence="3 4">JCM 14193</strain>
    </source>
</reference>
<dbReference type="PANTHER" id="PTHR46558:SF11">
    <property type="entry name" value="HTH-TYPE TRANSCRIPTIONAL REGULATOR XRE"/>
    <property type="match status" value="1"/>
</dbReference>
<evidence type="ECO:0000256" key="1">
    <source>
        <dbReference type="ARBA" id="ARBA00023125"/>
    </source>
</evidence>
<dbReference type="EMBL" id="BAAACZ010000030">
    <property type="protein sequence ID" value="GAA0471718.1"/>
    <property type="molecule type" value="Genomic_DNA"/>
</dbReference>
<gene>
    <name evidence="3" type="ORF">GCM10008935_29590</name>
</gene>
<accession>A0ABN1AAK8</accession>
<dbReference type="InterPro" id="IPR010982">
    <property type="entry name" value="Lambda_DNA-bd_dom_sf"/>
</dbReference>
<dbReference type="PROSITE" id="PS50943">
    <property type="entry name" value="HTH_CROC1"/>
    <property type="match status" value="1"/>
</dbReference>
<evidence type="ECO:0000259" key="2">
    <source>
        <dbReference type="PROSITE" id="PS50943"/>
    </source>
</evidence>
<dbReference type="Proteomes" id="UP001500740">
    <property type="component" value="Unassembled WGS sequence"/>
</dbReference>
<protein>
    <recommendedName>
        <fullName evidence="2">HTH cro/C1-type domain-containing protein</fullName>
    </recommendedName>
</protein>
<evidence type="ECO:0000313" key="4">
    <source>
        <dbReference type="Proteomes" id="UP001500740"/>
    </source>
</evidence>
<dbReference type="Gene3D" id="1.10.260.40">
    <property type="entry name" value="lambda repressor-like DNA-binding domains"/>
    <property type="match status" value="1"/>
</dbReference>
<feature type="domain" description="HTH cro/C1-type" evidence="2">
    <location>
        <begin position="7"/>
        <end position="61"/>
    </location>
</feature>
<sequence length="106" mass="12692">MELHERLRLCREQKELKQNSVAEKIGVKNNTLSSYEKGDRTPDYKTLVKLADLYEVSVEYLIRGRSPRPLEDNNLHFFDLEGLSKEQIEDIKEHIEYVKWKHNNKY</sequence>
<dbReference type="PANTHER" id="PTHR46558">
    <property type="entry name" value="TRACRIPTIONAL REGULATORY PROTEIN-RELATED-RELATED"/>
    <property type="match status" value="1"/>
</dbReference>
<evidence type="ECO:0000313" key="3">
    <source>
        <dbReference type="EMBL" id="GAA0471718.1"/>
    </source>
</evidence>
<dbReference type="CDD" id="cd00093">
    <property type="entry name" value="HTH_XRE"/>
    <property type="match status" value="1"/>
</dbReference>
<comment type="caution">
    <text evidence="3">The sequence shown here is derived from an EMBL/GenBank/DDBJ whole genome shotgun (WGS) entry which is preliminary data.</text>
</comment>
<dbReference type="RefSeq" id="WP_343784927.1">
    <property type="nucleotide sequence ID" value="NZ_BAAACZ010000030.1"/>
</dbReference>
<keyword evidence="4" id="KW-1185">Reference proteome</keyword>
<proteinExistence type="predicted"/>
<dbReference type="InterPro" id="IPR001387">
    <property type="entry name" value="Cro/C1-type_HTH"/>
</dbReference>
<dbReference type="Pfam" id="PF01381">
    <property type="entry name" value="HTH_3"/>
    <property type="match status" value="1"/>
</dbReference>
<keyword evidence="1" id="KW-0238">DNA-binding</keyword>
<dbReference type="SMART" id="SM00530">
    <property type="entry name" value="HTH_XRE"/>
    <property type="match status" value="1"/>
</dbReference>
<name>A0ABN1AAK8_9BACI</name>
<dbReference type="SUPFAM" id="SSF47413">
    <property type="entry name" value="lambda repressor-like DNA-binding domains"/>
    <property type="match status" value="1"/>
</dbReference>